<dbReference type="GO" id="GO:0022857">
    <property type="term" value="F:transmembrane transporter activity"/>
    <property type="evidence" value="ECO:0007669"/>
    <property type="project" value="InterPro"/>
</dbReference>
<proteinExistence type="predicted"/>
<dbReference type="InterPro" id="IPR001851">
    <property type="entry name" value="ABC_transp_permease"/>
</dbReference>
<keyword evidence="6" id="KW-0175">Coiled coil</keyword>
<protein>
    <submittedName>
        <fullName evidence="8">Ribose ABC transporter permease protein</fullName>
    </submittedName>
</protein>
<sequence length="585" mass="66162">MNNLLEKNSKEIILDKINLREQSEKTAINKFFKIKEEKKLDFVFLLSSYRDSCIKKLEAKIDKLENLKNLYLDKNEYKYNNLEITKSEYEKNKKIIENGDYKNHNNKINKINLFIDKKNVKWDKLIKTKSKKNKISIKKYQDKKSTILNKLENKTQNLKSDINNKSDILIEKDKREILSKKNNILNSNYSKKLNKLELDLQNENIGPIEYENKKNNYKDQINLYVDKYNNLQDTKTSKNYSIKLKKSFIFSFSNKNKFINKSLSAINAIKLIFIIMAFAIIVGIIEPGFFKANNWKNILYLNADIGCMAIGVTVIILTGGIDLSIGSTMAFATALAAKLILSGTNVWLSIIAVILFCGFSGLISGIFVSVLKFPSFIITLILMMVWRGATQFILENTSQSFDNDYLTQLIQTKFLGLSIVVWIMFLLAIVSFIILRFTIYGRHVYAVGGNYRSAQLSGIKAKTILTSVYVFGGLCIGVGSFIYAARIQTASPSAGNAWELDAIACVVLGGTLLTGGKGGIFLTILGWFSLSVLKNALNLIGLSSDIQSILKGLIIMVAVLSNTEYKIVNKIKQWIIKQVILLKVI</sequence>
<feature type="transmembrane region" description="Helical" evidence="7">
    <location>
        <begin position="265"/>
        <end position="285"/>
    </location>
</feature>
<comment type="subcellular location">
    <subcellularLocation>
        <location evidence="1">Cell membrane</location>
        <topology evidence="1">Multi-pass membrane protein</topology>
    </subcellularLocation>
</comment>
<keyword evidence="2" id="KW-1003">Cell membrane</keyword>
<feature type="coiled-coil region" evidence="6">
    <location>
        <begin position="137"/>
        <end position="168"/>
    </location>
</feature>
<evidence type="ECO:0000256" key="6">
    <source>
        <dbReference type="SAM" id="Coils"/>
    </source>
</evidence>
<dbReference type="GO" id="GO:0005886">
    <property type="term" value="C:plasma membrane"/>
    <property type="evidence" value="ECO:0007669"/>
    <property type="project" value="UniProtKB-SubCell"/>
</dbReference>
<keyword evidence="5 7" id="KW-0472">Membrane</keyword>
<reference evidence="8 9" key="1">
    <citation type="journal article" date="2015" name="Genome Announc.">
        <title>Complete Genome Sequence of Spiroplasma litorale TN-1T (DSM 21781), a Bacterium Isolated from a Green-Eyed Horsefly (Tabanus nigrovittatus).</title>
        <authorList>
            <person name="Lo W.S."/>
            <person name="Lai Y.C."/>
            <person name="Lien Y.W."/>
            <person name="Wang T.H."/>
            <person name="Kuo C.H."/>
        </authorList>
    </citation>
    <scope>NUCLEOTIDE SEQUENCE [LARGE SCALE GENOMIC DNA]</scope>
    <source>
        <strain evidence="8 9">TN-1</strain>
    </source>
</reference>
<dbReference type="OrthoDB" id="9813906at2"/>
<dbReference type="AlphaFoldDB" id="A0A0K1W1K8"/>
<dbReference type="Proteomes" id="UP000067476">
    <property type="component" value="Chromosome"/>
</dbReference>
<evidence type="ECO:0000256" key="7">
    <source>
        <dbReference type="SAM" id="Phobius"/>
    </source>
</evidence>
<gene>
    <name evidence="8" type="primary">rbsC</name>
    <name evidence="8" type="ORF">SLITO_v1c05690</name>
</gene>
<organism evidence="8 9">
    <name type="scientific">Spiroplasma litorale</name>
    <dbReference type="NCBI Taxonomy" id="216942"/>
    <lineage>
        <taxon>Bacteria</taxon>
        <taxon>Bacillati</taxon>
        <taxon>Mycoplasmatota</taxon>
        <taxon>Mollicutes</taxon>
        <taxon>Entomoplasmatales</taxon>
        <taxon>Spiroplasmataceae</taxon>
        <taxon>Spiroplasma</taxon>
    </lineage>
</organism>
<dbReference type="PANTHER" id="PTHR32196">
    <property type="entry name" value="ABC TRANSPORTER PERMEASE PROTEIN YPHD-RELATED-RELATED"/>
    <property type="match status" value="1"/>
</dbReference>
<dbReference type="CDD" id="cd06579">
    <property type="entry name" value="TM_PBP1_transp_AraH_like"/>
    <property type="match status" value="1"/>
</dbReference>
<dbReference type="Pfam" id="PF02653">
    <property type="entry name" value="BPD_transp_2"/>
    <property type="match status" value="1"/>
</dbReference>
<feature type="transmembrane region" description="Helical" evidence="7">
    <location>
        <begin position="414"/>
        <end position="435"/>
    </location>
</feature>
<evidence type="ECO:0000256" key="1">
    <source>
        <dbReference type="ARBA" id="ARBA00004651"/>
    </source>
</evidence>
<feature type="transmembrane region" description="Helical" evidence="7">
    <location>
        <begin position="297"/>
        <end position="316"/>
    </location>
</feature>
<dbReference type="PANTHER" id="PTHR32196:SF72">
    <property type="entry name" value="RIBOSE IMPORT PERMEASE PROTEIN RBSC"/>
    <property type="match status" value="1"/>
</dbReference>
<evidence type="ECO:0000313" key="9">
    <source>
        <dbReference type="Proteomes" id="UP000067476"/>
    </source>
</evidence>
<evidence type="ECO:0000256" key="5">
    <source>
        <dbReference type="ARBA" id="ARBA00023136"/>
    </source>
</evidence>
<evidence type="ECO:0000313" key="8">
    <source>
        <dbReference type="EMBL" id="AKX34205.1"/>
    </source>
</evidence>
<dbReference type="PATRIC" id="fig|216942.3.peg.573"/>
<dbReference type="STRING" id="216942.SLITO_v1c05690"/>
<feature type="transmembrane region" description="Helical" evidence="7">
    <location>
        <begin position="549"/>
        <end position="568"/>
    </location>
</feature>
<feature type="transmembrane region" description="Helical" evidence="7">
    <location>
        <begin position="464"/>
        <end position="485"/>
    </location>
</feature>
<accession>A0A0K1W1K8</accession>
<dbReference type="KEGG" id="sll:SLITO_v1c05690"/>
<dbReference type="RefSeq" id="WP_075058303.1">
    <property type="nucleotide sequence ID" value="NZ_CP012357.1"/>
</dbReference>
<dbReference type="EMBL" id="CP012357">
    <property type="protein sequence ID" value="AKX34205.1"/>
    <property type="molecule type" value="Genomic_DNA"/>
</dbReference>
<keyword evidence="3 7" id="KW-0812">Transmembrane</keyword>
<evidence type="ECO:0000256" key="4">
    <source>
        <dbReference type="ARBA" id="ARBA00022989"/>
    </source>
</evidence>
<evidence type="ECO:0000256" key="2">
    <source>
        <dbReference type="ARBA" id="ARBA00022475"/>
    </source>
</evidence>
<evidence type="ECO:0000256" key="3">
    <source>
        <dbReference type="ARBA" id="ARBA00022692"/>
    </source>
</evidence>
<keyword evidence="9" id="KW-1185">Reference proteome</keyword>
<name>A0A0K1W1K8_9MOLU</name>
<feature type="coiled-coil region" evidence="6">
    <location>
        <begin position="54"/>
        <end position="99"/>
    </location>
</feature>
<keyword evidence="4 7" id="KW-1133">Transmembrane helix</keyword>